<sequence length="72" mass="8519">MLFFRGLNDIIAVDETTSLIVFFFKLDHCNRLHNISNLSRIHKRLVQCLRSISLIDKNLCVQLHPIRDFKTH</sequence>
<organism evidence="1 2">
    <name type="scientific">Phanerochaete sordida</name>
    <dbReference type="NCBI Taxonomy" id="48140"/>
    <lineage>
        <taxon>Eukaryota</taxon>
        <taxon>Fungi</taxon>
        <taxon>Dikarya</taxon>
        <taxon>Basidiomycota</taxon>
        <taxon>Agaricomycotina</taxon>
        <taxon>Agaricomycetes</taxon>
        <taxon>Polyporales</taxon>
        <taxon>Phanerochaetaceae</taxon>
        <taxon>Phanerochaete</taxon>
    </lineage>
</organism>
<evidence type="ECO:0000313" key="2">
    <source>
        <dbReference type="Proteomes" id="UP000703269"/>
    </source>
</evidence>
<gene>
    <name evidence="1" type="ORF">PsYK624_126600</name>
</gene>
<dbReference type="EMBL" id="BPQB01000060">
    <property type="protein sequence ID" value="GJE96463.1"/>
    <property type="molecule type" value="Genomic_DNA"/>
</dbReference>
<evidence type="ECO:0000313" key="1">
    <source>
        <dbReference type="EMBL" id="GJE96463.1"/>
    </source>
</evidence>
<comment type="caution">
    <text evidence="1">The sequence shown here is derived from an EMBL/GenBank/DDBJ whole genome shotgun (WGS) entry which is preliminary data.</text>
</comment>
<accession>A0A9P3LIR8</accession>
<dbReference type="Proteomes" id="UP000703269">
    <property type="component" value="Unassembled WGS sequence"/>
</dbReference>
<reference evidence="1 2" key="1">
    <citation type="submission" date="2021-08" db="EMBL/GenBank/DDBJ databases">
        <title>Draft Genome Sequence of Phanerochaete sordida strain YK-624.</title>
        <authorList>
            <person name="Mori T."/>
            <person name="Dohra H."/>
            <person name="Suzuki T."/>
            <person name="Kawagishi H."/>
            <person name="Hirai H."/>
        </authorList>
    </citation>
    <scope>NUCLEOTIDE SEQUENCE [LARGE SCALE GENOMIC DNA]</scope>
    <source>
        <strain evidence="1 2">YK-624</strain>
    </source>
</reference>
<protein>
    <submittedName>
        <fullName evidence="1">Uncharacterized protein</fullName>
    </submittedName>
</protein>
<name>A0A9P3LIR8_9APHY</name>
<keyword evidence="2" id="KW-1185">Reference proteome</keyword>
<proteinExistence type="predicted"/>
<dbReference type="AlphaFoldDB" id="A0A9P3LIR8"/>